<keyword evidence="2" id="KW-0238">DNA-binding</keyword>
<dbReference type="SUPFAM" id="SSF46785">
    <property type="entry name" value="Winged helix' DNA-binding domain"/>
    <property type="match status" value="1"/>
</dbReference>
<dbReference type="Gene3D" id="1.10.10.10">
    <property type="entry name" value="Winged helix-like DNA-binding domain superfamily/Winged helix DNA-binding domain"/>
    <property type="match status" value="1"/>
</dbReference>
<dbReference type="InterPro" id="IPR038475">
    <property type="entry name" value="RecG_C_sf"/>
</dbReference>
<name>A0A554XAT1_9BURK</name>
<feature type="domain" description="Schlafen AlbA-2" evidence="1">
    <location>
        <begin position="15"/>
        <end position="139"/>
    </location>
</feature>
<dbReference type="InterPro" id="IPR036388">
    <property type="entry name" value="WH-like_DNA-bd_sf"/>
</dbReference>
<dbReference type="PANTHER" id="PTHR30595">
    <property type="entry name" value="GLPR-RELATED TRANSCRIPTIONAL REPRESSOR"/>
    <property type="match status" value="1"/>
</dbReference>
<protein>
    <submittedName>
        <fullName evidence="2">Putative DNA-binding domain protein</fullName>
    </submittedName>
</protein>
<dbReference type="Gene3D" id="3.30.565.60">
    <property type="match status" value="1"/>
</dbReference>
<sequence>MDLLDRILAAALAGETDDWEFKSAKGGLPRSFWETYSAMANSQGGVVVLGAVEHEGRIRLEGLTDAELSRCRKALWDGLNNRGLVSINLVQPGHIRVIDIDGKSLLVVTIPRASRTQRPVYLRGNPLGNTYQRRHEGDYRLGDVEVRRMLADADELPVDQRILPGFGLSDLDAATLLQYRQRLRLVKGDHPWLALPDQDLLERLGGWRRDRVTGQEGLTLAGLLMFGKDAALRDAAAVPNYFVDYREKLDPALRWTDRLCPDGTWEANLFQFYTRVWPKLSAGLPQPFRLEGEMRRDETPAHEALREAFVNALIHADYVGVGGVVVERYPDRFVIENPGTLLVSLRQYHQGGVSECRNKSLQQMFLLIGGGERAGSGADKIRSGWRTQHWRAPRLDLFTEPDRVRLTLPMVSLIPVETLEWLRRWLGTRMETLTSSELQALATAALEGAVSNARLQELLNAHAADITRTLARLCAEGLLVSDNRRRWTTYRLPVHGSQDASADGHEAVRTGSAHWDPDFAHVGPDFAHLPADSVRSPLGSARLRPDFAHSPEEWSAMQALAANVAQTRKAAPEQVRQAIIALCTGRFLTAEALGVLLGRHPGGLRSRYLKPMVEQRLLRLRYPTSVHRPDQAYTATETTA</sequence>
<dbReference type="STRING" id="307486.GCA_000807215_00381"/>
<dbReference type="Proteomes" id="UP000317763">
    <property type="component" value="Unassembled WGS sequence"/>
</dbReference>
<dbReference type="GO" id="GO:0003677">
    <property type="term" value="F:DNA binding"/>
    <property type="evidence" value="ECO:0007669"/>
    <property type="project" value="UniProtKB-KW"/>
</dbReference>
<evidence type="ECO:0000313" key="2">
    <source>
        <dbReference type="EMBL" id="TSE32937.1"/>
    </source>
</evidence>
<dbReference type="RefSeq" id="WP_185974871.1">
    <property type="nucleotide sequence ID" value="NZ_CP083911.1"/>
</dbReference>
<dbReference type="Pfam" id="PF04326">
    <property type="entry name" value="SLFN_AlbA_2"/>
    <property type="match status" value="1"/>
</dbReference>
<gene>
    <name evidence="2" type="ORF">Ttaiw_00797</name>
</gene>
<dbReference type="PANTHER" id="PTHR30595:SF6">
    <property type="entry name" value="SCHLAFEN ALBA-2 DOMAIN-CONTAINING PROTEIN"/>
    <property type="match status" value="1"/>
</dbReference>
<evidence type="ECO:0000259" key="1">
    <source>
        <dbReference type="Pfam" id="PF04326"/>
    </source>
</evidence>
<proteinExistence type="predicted"/>
<comment type="caution">
    <text evidence="2">The sequence shown here is derived from an EMBL/GenBank/DDBJ whole genome shotgun (WGS) entry which is preliminary data.</text>
</comment>
<reference evidence="2 3" key="1">
    <citation type="submission" date="2019-07" db="EMBL/GenBank/DDBJ databases">
        <title>Tepidimonas taiwanensis I1-1 draft genome.</title>
        <authorList>
            <person name="Da Costa M.S."/>
            <person name="Froufe H.J.C."/>
            <person name="Egas C."/>
            <person name="Albuquerque L."/>
        </authorList>
    </citation>
    <scope>NUCLEOTIDE SEQUENCE [LARGE SCALE GENOMIC DNA]</scope>
    <source>
        <strain evidence="2 3">I1-1</strain>
    </source>
</reference>
<dbReference type="Pfam" id="PF13749">
    <property type="entry name" value="HATPase_c_4"/>
    <property type="match status" value="1"/>
</dbReference>
<dbReference type="InterPro" id="IPR038461">
    <property type="entry name" value="Schlafen_AlbA_2_dom_sf"/>
</dbReference>
<dbReference type="Gene3D" id="3.30.950.30">
    <property type="entry name" value="Schlafen, AAA domain"/>
    <property type="match status" value="1"/>
</dbReference>
<dbReference type="AlphaFoldDB" id="A0A554XAT1"/>
<evidence type="ECO:0000313" key="3">
    <source>
        <dbReference type="Proteomes" id="UP000317763"/>
    </source>
</evidence>
<dbReference type="EMBL" id="VJOM01000006">
    <property type="protein sequence ID" value="TSE32937.1"/>
    <property type="molecule type" value="Genomic_DNA"/>
</dbReference>
<dbReference type="InterPro" id="IPR007421">
    <property type="entry name" value="Schlafen_AlbA_2_dom"/>
</dbReference>
<dbReference type="InterPro" id="IPR036390">
    <property type="entry name" value="WH_DNA-bd_sf"/>
</dbReference>
<organism evidence="2 3">
    <name type="scientific">Tepidimonas taiwanensis</name>
    <dbReference type="NCBI Taxonomy" id="307486"/>
    <lineage>
        <taxon>Bacteria</taxon>
        <taxon>Pseudomonadati</taxon>
        <taxon>Pseudomonadota</taxon>
        <taxon>Betaproteobacteria</taxon>
        <taxon>Burkholderiales</taxon>
        <taxon>Tepidimonas</taxon>
    </lineage>
</organism>
<keyword evidence="3" id="KW-1185">Reference proteome</keyword>
<accession>A0A554XAT1</accession>